<dbReference type="STRING" id="1802500.A2801_02290"/>
<sequence>MAKGNLNITLRPIKIAFLVDISDTKAILEAISINSILWGGIYNPVIPVFDRKPKILSQDVLFKHEKNDSILKGYINAFDPDFVVQLGKIAVQNLDIGGRERITPNDILSGLKKEGTVGYGVGIFEILNHFYEKELKFERKNPPNVVKPRLPKRGRLFFSSIFGELPKEIDEIVTDNYTKPFNIKTPICSLNNYHELLTKDKLFVRRFTGMYIDAIRRSHFDRDILYFMDANSNVDIIDFWNLRALGLRVVPIAKQVSNTEGIKKFASQFIDYSFGQSRFNPQIYYTATIQKGRSVLEKDLQDFLKFLDIKPDSASGQPKISVRYWYPRIWDEWARDKDGAGGCDLQADTLQKDLLDTDNNADFKVLPPKFINEFGVPGTPRFANEVELKMYSDKNVIAEVMPQGDQHLANKIGGYGINEWRLSKNGLVYLSDYVDWTVRLPLPEAETVFLSWIESMGWKAKISAAGQVGKQLIKHMGGLGGIGTIANEEIINLLGKLTGQNRILSSLLTKVGKLEKTLKSSGNTTDAQLLSEFMEDVEDAKNAAELKEGPILHEKLLAEISKATSNAKFPKDPKRYLKRLIDINMFKIGVKVQCPICQKHSWYSLKELDYEMECPKCIEKFAPPMHSPKDEMQWSYRPFGPFSLPNLASGSYSVLITLRFFSELLRGAVTPSMSFTLEKDNTKPQEVDLGLIFSWSKFGNSEVVPIFAECKSFWDKFDETGISNLEILGQQIPGSLLVFSTFRRKLEKEELDLLKALVARNRKNRKARKPYNQILILTGTELFSEDGPPECWESGTDEHKKIAKLYDRYQGIDRLCDVTQQMYLGFKPWDDEIREFYEAKKAKRDKKN</sequence>
<gene>
    <name evidence="1" type="ORF">A2801_02290</name>
</gene>
<comment type="caution">
    <text evidence="1">The sequence shown here is derived from an EMBL/GenBank/DDBJ whole genome shotgun (WGS) entry which is preliminary data.</text>
</comment>
<dbReference type="EMBL" id="MGGM01000013">
    <property type="protein sequence ID" value="OGM29424.1"/>
    <property type="molecule type" value="Genomic_DNA"/>
</dbReference>
<reference evidence="1 2" key="1">
    <citation type="journal article" date="2016" name="Nat. Commun.">
        <title>Thousands of microbial genomes shed light on interconnected biogeochemical processes in an aquifer system.</title>
        <authorList>
            <person name="Anantharaman K."/>
            <person name="Brown C.T."/>
            <person name="Hug L.A."/>
            <person name="Sharon I."/>
            <person name="Castelle C.J."/>
            <person name="Probst A.J."/>
            <person name="Thomas B.C."/>
            <person name="Singh A."/>
            <person name="Wilkins M.J."/>
            <person name="Karaoz U."/>
            <person name="Brodie E.L."/>
            <person name="Williams K.H."/>
            <person name="Hubbard S.S."/>
            <person name="Banfield J.F."/>
        </authorList>
    </citation>
    <scope>NUCLEOTIDE SEQUENCE [LARGE SCALE GENOMIC DNA]</scope>
</reference>
<proteinExistence type="predicted"/>
<dbReference type="Proteomes" id="UP000177263">
    <property type="component" value="Unassembled WGS sequence"/>
</dbReference>
<dbReference type="AlphaFoldDB" id="A0A1F7YPZ8"/>
<protein>
    <submittedName>
        <fullName evidence="1">Uncharacterized protein</fullName>
    </submittedName>
</protein>
<evidence type="ECO:0000313" key="2">
    <source>
        <dbReference type="Proteomes" id="UP000177263"/>
    </source>
</evidence>
<evidence type="ECO:0000313" key="1">
    <source>
        <dbReference type="EMBL" id="OGM29424.1"/>
    </source>
</evidence>
<accession>A0A1F7YPZ8</accession>
<name>A0A1F7YPZ8_9BACT</name>
<organism evidence="1 2">
    <name type="scientific">Candidatus Woesebacteria bacterium RIFCSPHIGHO2_01_FULL_41_10</name>
    <dbReference type="NCBI Taxonomy" id="1802500"/>
    <lineage>
        <taxon>Bacteria</taxon>
        <taxon>Candidatus Woeseibacteriota</taxon>
    </lineage>
</organism>